<keyword evidence="3" id="KW-1185">Reference proteome</keyword>
<protein>
    <recommendedName>
        <fullName evidence="1">YqcC-like domain-containing protein</fullName>
    </recommendedName>
</protein>
<dbReference type="PIRSF" id="PIRSF006257">
    <property type="entry name" value="UCP006257"/>
    <property type="match status" value="1"/>
</dbReference>
<evidence type="ECO:0000313" key="2">
    <source>
        <dbReference type="EMBL" id="OAT53085.1"/>
    </source>
</evidence>
<dbReference type="Gene3D" id="1.20.1440.40">
    <property type="entry name" value="YqcC-like"/>
    <property type="match status" value="1"/>
</dbReference>
<feature type="domain" description="YqcC-like" evidence="1">
    <location>
        <begin position="7"/>
        <end position="102"/>
    </location>
</feature>
<dbReference type="RefSeq" id="WP_068441234.1">
    <property type="nucleotide sequence ID" value="NZ_LXEW01000018.1"/>
</dbReference>
<dbReference type="PANTHER" id="PTHR39586">
    <property type="entry name" value="CYTOPLASMIC PROTEIN-RELATED"/>
    <property type="match status" value="1"/>
</dbReference>
<dbReference type="PANTHER" id="PTHR39586:SF1">
    <property type="entry name" value="CYTOPLASMIC PROTEIN"/>
    <property type="match status" value="1"/>
</dbReference>
<evidence type="ECO:0000313" key="3">
    <source>
        <dbReference type="Proteomes" id="UP000078224"/>
    </source>
</evidence>
<reference evidence="2 3" key="1">
    <citation type="submission" date="2016-04" db="EMBL/GenBank/DDBJ databases">
        <title>ATOL: Assembling a taxonomically balanced genome-scale reconstruction of the evolutionary history of the Enterobacteriaceae.</title>
        <authorList>
            <person name="Plunkett G.III."/>
            <person name="Neeno-Eckwall E.C."/>
            <person name="Glasner J.D."/>
            <person name="Perna N.T."/>
        </authorList>
    </citation>
    <scope>NUCLEOTIDE SEQUENCE [LARGE SCALE GENOMIC DNA]</scope>
    <source>
        <strain evidence="2 3">ATCC 35613</strain>
    </source>
</reference>
<dbReference type="Pfam" id="PF04287">
    <property type="entry name" value="DUF446"/>
    <property type="match status" value="1"/>
</dbReference>
<accession>A0A1B7JYZ2</accession>
<dbReference type="InterPro" id="IPR023376">
    <property type="entry name" value="YqcC-like_dom"/>
</dbReference>
<dbReference type="PATRIC" id="fig|1354272.4.peg.1280"/>
<dbReference type="GO" id="GO:0044010">
    <property type="term" value="P:single-species biofilm formation"/>
    <property type="evidence" value="ECO:0007669"/>
    <property type="project" value="TreeGrafter"/>
</dbReference>
<organism evidence="2 3">
    <name type="scientific">Providencia heimbachae ATCC 35613</name>
    <dbReference type="NCBI Taxonomy" id="1354272"/>
    <lineage>
        <taxon>Bacteria</taxon>
        <taxon>Pseudomonadati</taxon>
        <taxon>Pseudomonadota</taxon>
        <taxon>Gammaproteobacteria</taxon>
        <taxon>Enterobacterales</taxon>
        <taxon>Morganellaceae</taxon>
        <taxon>Providencia</taxon>
    </lineage>
</organism>
<evidence type="ECO:0000259" key="1">
    <source>
        <dbReference type="Pfam" id="PF04287"/>
    </source>
</evidence>
<name>A0A1B7JYZ2_9GAMM</name>
<dbReference type="InterPro" id="IPR036814">
    <property type="entry name" value="YqcC-like_sf"/>
</dbReference>
<dbReference type="InterPro" id="IPR007384">
    <property type="entry name" value="UCP006257"/>
</dbReference>
<comment type="caution">
    <text evidence="2">The sequence shown here is derived from an EMBL/GenBank/DDBJ whole genome shotgun (WGS) entry which is preliminary data.</text>
</comment>
<sequence length="112" mass="13060">MNIEQCISEKLRHIEDEMKAQSLWQTQPPGSEAFESVEPFSIDTMEALEWLQWVLIPRLYALMDQGATLPSNFVIAPYFDEVYKQDDEGRYIVLLDHLRELDGFFQFTAIGN</sequence>
<gene>
    <name evidence="2" type="ORF">M998_1262</name>
</gene>
<dbReference type="AlphaFoldDB" id="A0A1B7JYZ2"/>
<dbReference type="SUPFAM" id="SSF158452">
    <property type="entry name" value="YqcC-like"/>
    <property type="match status" value="1"/>
</dbReference>
<dbReference type="Proteomes" id="UP000078224">
    <property type="component" value="Unassembled WGS sequence"/>
</dbReference>
<dbReference type="OrthoDB" id="8794567at2"/>
<proteinExistence type="predicted"/>
<dbReference type="EMBL" id="LXEW01000018">
    <property type="protein sequence ID" value="OAT53085.1"/>
    <property type="molecule type" value="Genomic_DNA"/>
</dbReference>